<name>A0A7W6E000_9RHOB</name>
<evidence type="ECO:0000313" key="1">
    <source>
        <dbReference type="EMBL" id="MBB3988439.1"/>
    </source>
</evidence>
<comment type="caution">
    <text evidence="1">The sequence shown here is derived from an EMBL/GenBank/DDBJ whole genome shotgun (WGS) entry which is preliminary data.</text>
</comment>
<gene>
    <name evidence="1" type="ORF">GGQ68_004796</name>
</gene>
<dbReference type="EMBL" id="JACIEJ010000023">
    <property type="protein sequence ID" value="MBB3988439.1"/>
    <property type="molecule type" value="Genomic_DNA"/>
</dbReference>
<proteinExistence type="predicted"/>
<dbReference type="AlphaFoldDB" id="A0A7W6E000"/>
<organism evidence="1 2">
    <name type="scientific">Sagittula marina</name>
    <dbReference type="NCBI Taxonomy" id="943940"/>
    <lineage>
        <taxon>Bacteria</taxon>
        <taxon>Pseudomonadati</taxon>
        <taxon>Pseudomonadota</taxon>
        <taxon>Alphaproteobacteria</taxon>
        <taxon>Rhodobacterales</taxon>
        <taxon>Roseobacteraceae</taxon>
        <taxon>Sagittula</taxon>
    </lineage>
</organism>
<keyword evidence="2" id="KW-1185">Reference proteome</keyword>
<dbReference type="RefSeq" id="WP_344717028.1">
    <property type="nucleotide sequence ID" value="NZ_BAABBZ010000050.1"/>
</dbReference>
<protein>
    <submittedName>
        <fullName evidence="1">Uncharacterized protein</fullName>
    </submittedName>
</protein>
<accession>A0A7W6E000</accession>
<dbReference type="Proteomes" id="UP000541426">
    <property type="component" value="Unassembled WGS sequence"/>
</dbReference>
<evidence type="ECO:0000313" key="2">
    <source>
        <dbReference type="Proteomes" id="UP000541426"/>
    </source>
</evidence>
<sequence length="77" mass="8687">MCREAKVSDADKAPIRCDCANYGFEEADTVLPHREELFELFCAISREGHHSRFLIAFGPSQLLEPVEECTAQAARQM</sequence>
<reference evidence="1 2" key="1">
    <citation type="submission" date="2020-08" db="EMBL/GenBank/DDBJ databases">
        <title>Genomic Encyclopedia of Type Strains, Phase IV (KMG-IV): sequencing the most valuable type-strain genomes for metagenomic binning, comparative biology and taxonomic classification.</title>
        <authorList>
            <person name="Goeker M."/>
        </authorList>
    </citation>
    <scope>NUCLEOTIDE SEQUENCE [LARGE SCALE GENOMIC DNA]</scope>
    <source>
        <strain evidence="1 2">DSM 102235</strain>
    </source>
</reference>